<dbReference type="InterPro" id="IPR041698">
    <property type="entry name" value="Methyltransf_25"/>
</dbReference>
<evidence type="ECO:0000259" key="1">
    <source>
        <dbReference type="Pfam" id="PF13649"/>
    </source>
</evidence>
<dbReference type="GO" id="GO:0032259">
    <property type="term" value="P:methylation"/>
    <property type="evidence" value="ECO:0007669"/>
    <property type="project" value="UniProtKB-KW"/>
</dbReference>
<dbReference type="PANTHER" id="PTHR42912">
    <property type="entry name" value="METHYLTRANSFERASE"/>
    <property type="match status" value="1"/>
</dbReference>
<protein>
    <submittedName>
        <fullName evidence="2">SAM-dependent methyltransferase</fullName>
    </submittedName>
</protein>
<keyword evidence="3" id="KW-1185">Reference proteome</keyword>
<evidence type="ECO:0000313" key="3">
    <source>
        <dbReference type="Proteomes" id="UP001516061"/>
    </source>
</evidence>
<dbReference type="Proteomes" id="UP001516061">
    <property type="component" value="Unassembled WGS sequence"/>
</dbReference>
<name>A0ABX2G7V5_9BURK</name>
<dbReference type="RefSeq" id="WP_173806461.1">
    <property type="nucleotide sequence ID" value="NZ_JABSNM010000016.1"/>
</dbReference>
<dbReference type="Pfam" id="PF13649">
    <property type="entry name" value="Methyltransf_25"/>
    <property type="match status" value="1"/>
</dbReference>
<dbReference type="InterPro" id="IPR050508">
    <property type="entry name" value="Methyltransf_Superfamily"/>
</dbReference>
<dbReference type="CDD" id="cd02440">
    <property type="entry name" value="AdoMet_MTases"/>
    <property type="match status" value="1"/>
</dbReference>
<gene>
    <name evidence="2" type="ORF">HNQ01_003244</name>
</gene>
<feature type="domain" description="Methyltransferase" evidence="1">
    <location>
        <begin position="51"/>
        <end position="143"/>
    </location>
</feature>
<keyword evidence="2" id="KW-0808">Transferase</keyword>
<dbReference type="EMBL" id="JABSNM010000016">
    <property type="protein sequence ID" value="NRT57488.1"/>
    <property type="molecule type" value="Genomic_DNA"/>
</dbReference>
<evidence type="ECO:0000313" key="2">
    <source>
        <dbReference type="EMBL" id="NRT57488.1"/>
    </source>
</evidence>
<organism evidence="2 3">
    <name type="scientific">Sphaerotilus uruguayifluvii</name>
    <dbReference type="NCBI Taxonomy" id="2735897"/>
    <lineage>
        <taxon>Bacteria</taxon>
        <taxon>Pseudomonadati</taxon>
        <taxon>Pseudomonadota</taxon>
        <taxon>Betaproteobacteria</taxon>
        <taxon>Burkholderiales</taxon>
        <taxon>Sphaerotilaceae</taxon>
        <taxon>Sphaerotilus</taxon>
    </lineage>
</organism>
<keyword evidence="2" id="KW-0489">Methyltransferase</keyword>
<dbReference type="InterPro" id="IPR029063">
    <property type="entry name" value="SAM-dependent_MTases_sf"/>
</dbReference>
<comment type="caution">
    <text evidence="2">The sequence shown here is derived from an EMBL/GenBank/DDBJ whole genome shotgun (WGS) entry which is preliminary data.</text>
</comment>
<sequence length="258" mass="28454">MTPPLAPSPVGPDYYLRPEVVRRYAGQSTLQRAEQVILGRIGERRLAASRVLDLGVGGGRTTAALAGRCRGYVGVDLSEPMIAACRQRFPGLRLEVADARALPFADAAFDLVLFSFNGIDLVGDAAQRRQVLAECARVLAPGGAMIHSSHNLNWLDSRAAVRWAGSLRVYLETQHFWGRMRRLNRDRLRQAGAGPVELIDPCNGGATRYLRPEAMIDECRAAGWRRVHLFDLAGHERVDGPEIAAARDPWLYLMSEGR</sequence>
<accession>A0ABX2G7V5</accession>
<dbReference type="PANTHER" id="PTHR42912:SF45">
    <property type="entry name" value="23S RRNA (GUANINE(745)-N(1))-METHYLTRANSFERASE"/>
    <property type="match status" value="1"/>
</dbReference>
<reference evidence="2 3" key="1">
    <citation type="submission" date="2020-05" db="EMBL/GenBank/DDBJ databases">
        <title>Genomic Encyclopedia of Type Strains, Phase IV (KMG-V): Genome sequencing to study the core and pangenomes of soil and plant-associated prokaryotes.</title>
        <authorList>
            <person name="Whitman W."/>
        </authorList>
    </citation>
    <scope>NUCLEOTIDE SEQUENCE [LARGE SCALE GENOMIC DNA]</scope>
    <source>
        <strain evidence="2 3">C29</strain>
    </source>
</reference>
<dbReference type="Gene3D" id="3.40.50.150">
    <property type="entry name" value="Vaccinia Virus protein VP39"/>
    <property type="match status" value="1"/>
</dbReference>
<dbReference type="SUPFAM" id="SSF53335">
    <property type="entry name" value="S-adenosyl-L-methionine-dependent methyltransferases"/>
    <property type="match status" value="1"/>
</dbReference>
<dbReference type="GO" id="GO:0008168">
    <property type="term" value="F:methyltransferase activity"/>
    <property type="evidence" value="ECO:0007669"/>
    <property type="project" value="UniProtKB-KW"/>
</dbReference>
<proteinExistence type="predicted"/>